<dbReference type="GeneID" id="31773599"/>
<accession>A0ABY1S715</accession>
<dbReference type="PANTHER" id="PTHR34582:SF6">
    <property type="entry name" value="UPF0702 TRANSMEMBRANE PROTEIN YCAP"/>
    <property type="match status" value="1"/>
</dbReference>
<evidence type="ECO:0000256" key="6">
    <source>
        <dbReference type="ARBA" id="ARBA00023136"/>
    </source>
</evidence>
<dbReference type="Pfam" id="PF04239">
    <property type="entry name" value="DUF421"/>
    <property type="match status" value="1"/>
</dbReference>
<dbReference type="EMBL" id="FXXC01000001">
    <property type="protein sequence ID" value="SMR92066.1"/>
    <property type="molecule type" value="Genomic_DNA"/>
</dbReference>
<keyword evidence="6 7" id="KW-0472">Membrane</keyword>
<keyword evidence="10" id="KW-1185">Reference proteome</keyword>
<evidence type="ECO:0000256" key="3">
    <source>
        <dbReference type="ARBA" id="ARBA00022475"/>
    </source>
</evidence>
<dbReference type="PANTHER" id="PTHR34582">
    <property type="entry name" value="UPF0702 TRANSMEMBRANE PROTEIN YCAP"/>
    <property type="match status" value="1"/>
</dbReference>
<evidence type="ECO:0000256" key="7">
    <source>
        <dbReference type="SAM" id="Phobius"/>
    </source>
</evidence>
<reference evidence="9 10" key="1">
    <citation type="submission" date="2017-05" db="EMBL/GenBank/DDBJ databases">
        <authorList>
            <person name="Varghese N."/>
            <person name="Submissions S."/>
        </authorList>
    </citation>
    <scope>NUCLEOTIDE SEQUENCE [LARGE SCALE GENOMIC DNA]</scope>
    <source>
        <strain evidence="9 10">MACB1020</strain>
    </source>
</reference>
<gene>
    <name evidence="9" type="ORF">SAMN05216240_0802</name>
</gene>
<protein>
    <recommendedName>
        <fullName evidence="8">YetF C-terminal domain-containing protein</fullName>
    </recommendedName>
</protein>
<comment type="subcellular location">
    <subcellularLocation>
        <location evidence="1">Cell membrane</location>
        <topology evidence="1">Multi-pass membrane protein</topology>
    </subcellularLocation>
</comment>
<evidence type="ECO:0000256" key="4">
    <source>
        <dbReference type="ARBA" id="ARBA00022692"/>
    </source>
</evidence>
<proteinExistence type="inferred from homology"/>
<feature type="transmembrane region" description="Helical" evidence="7">
    <location>
        <begin position="59"/>
        <end position="80"/>
    </location>
</feature>
<dbReference type="RefSeq" id="WP_015908579.1">
    <property type="nucleotide sequence ID" value="NZ_FUZJ01000001.1"/>
</dbReference>
<feature type="transmembrane region" description="Helical" evidence="7">
    <location>
        <begin position="33"/>
        <end position="53"/>
    </location>
</feature>
<organism evidence="9 10">
    <name type="scientific">Caldicellulosiruptor bescii</name>
    <name type="common">Anaerocellum thermophilum</name>
    <dbReference type="NCBI Taxonomy" id="31899"/>
    <lineage>
        <taxon>Bacteria</taxon>
        <taxon>Bacillati</taxon>
        <taxon>Bacillota</taxon>
        <taxon>Bacillota incertae sedis</taxon>
        <taxon>Caldicellulosiruptorales</taxon>
        <taxon>Caldicellulosiruptoraceae</taxon>
        <taxon>Caldicellulosiruptor</taxon>
    </lineage>
</organism>
<evidence type="ECO:0000313" key="9">
    <source>
        <dbReference type="EMBL" id="SMR92066.1"/>
    </source>
</evidence>
<dbReference type="Gene3D" id="3.30.240.20">
    <property type="entry name" value="bsu07140 like domains"/>
    <property type="match status" value="1"/>
</dbReference>
<sequence>MLRYLYIAFSSISIYLFIIFAIRLFGKKDVSQLSISDLVFVLLLSNSVQNAMVGADSSLAGGLVAATSLFVVNYIIKLIVYRFPKIERLIEGEPLLLVYKGKINEKNLAKAKITKDELLEAVREHGVASLDDVELAVFEMDGNISIISERAESEYVKKKIPVRIKRRE</sequence>
<feature type="domain" description="YetF C-terminal" evidence="8">
    <location>
        <begin position="83"/>
        <end position="153"/>
    </location>
</feature>
<keyword evidence="5 7" id="KW-1133">Transmembrane helix</keyword>
<feature type="transmembrane region" description="Helical" evidence="7">
    <location>
        <begin position="6"/>
        <end position="26"/>
    </location>
</feature>
<evidence type="ECO:0000256" key="5">
    <source>
        <dbReference type="ARBA" id="ARBA00022989"/>
    </source>
</evidence>
<evidence type="ECO:0000259" key="8">
    <source>
        <dbReference type="Pfam" id="PF04239"/>
    </source>
</evidence>
<comment type="caution">
    <text evidence="9">The sequence shown here is derived from an EMBL/GenBank/DDBJ whole genome shotgun (WGS) entry which is preliminary data.</text>
</comment>
<keyword evidence="3" id="KW-1003">Cell membrane</keyword>
<comment type="similarity">
    <text evidence="2">Belongs to the UPF0702 family.</text>
</comment>
<dbReference type="Proteomes" id="UP000196803">
    <property type="component" value="Unassembled WGS sequence"/>
</dbReference>
<keyword evidence="4 7" id="KW-0812">Transmembrane</keyword>
<dbReference type="InterPro" id="IPR007353">
    <property type="entry name" value="DUF421"/>
</dbReference>
<evidence type="ECO:0000313" key="10">
    <source>
        <dbReference type="Proteomes" id="UP000196803"/>
    </source>
</evidence>
<name>A0ABY1S715_CALBS</name>
<dbReference type="InterPro" id="IPR023090">
    <property type="entry name" value="UPF0702_alpha/beta_dom_sf"/>
</dbReference>
<evidence type="ECO:0000256" key="2">
    <source>
        <dbReference type="ARBA" id="ARBA00006448"/>
    </source>
</evidence>
<evidence type="ECO:0000256" key="1">
    <source>
        <dbReference type="ARBA" id="ARBA00004651"/>
    </source>
</evidence>